<feature type="non-terminal residue" evidence="1">
    <location>
        <position position="1"/>
    </location>
</feature>
<feature type="non-terminal residue" evidence="1">
    <location>
        <position position="234"/>
    </location>
</feature>
<name>X1PRD2_9ZZZZ</name>
<protein>
    <submittedName>
        <fullName evidence="1">Uncharacterized protein</fullName>
    </submittedName>
</protein>
<comment type="caution">
    <text evidence="1">The sequence shown here is derived from an EMBL/GenBank/DDBJ whole genome shotgun (WGS) entry which is preliminary data.</text>
</comment>
<reference evidence="1" key="1">
    <citation type="journal article" date="2014" name="Front. Microbiol.">
        <title>High frequency of phylogenetically diverse reductive dehalogenase-homologous genes in deep subseafloor sedimentary metagenomes.</title>
        <authorList>
            <person name="Kawai M."/>
            <person name="Futagami T."/>
            <person name="Toyoda A."/>
            <person name="Takaki Y."/>
            <person name="Nishi S."/>
            <person name="Hori S."/>
            <person name="Arai W."/>
            <person name="Tsubouchi T."/>
            <person name="Morono Y."/>
            <person name="Uchiyama I."/>
            <person name="Ito T."/>
            <person name="Fujiyama A."/>
            <person name="Inagaki F."/>
            <person name="Takami H."/>
        </authorList>
    </citation>
    <scope>NUCLEOTIDE SEQUENCE</scope>
    <source>
        <strain evidence="1">Expedition CK06-06</strain>
    </source>
</reference>
<dbReference type="EMBL" id="BARV01035791">
    <property type="protein sequence ID" value="GAI58817.1"/>
    <property type="molecule type" value="Genomic_DNA"/>
</dbReference>
<organism evidence="1">
    <name type="scientific">marine sediment metagenome</name>
    <dbReference type="NCBI Taxonomy" id="412755"/>
    <lineage>
        <taxon>unclassified sequences</taxon>
        <taxon>metagenomes</taxon>
        <taxon>ecological metagenomes</taxon>
    </lineage>
</organism>
<proteinExistence type="predicted"/>
<dbReference type="AlphaFoldDB" id="X1PRD2"/>
<accession>X1PRD2</accession>
<gene>
    <name evidence="1" type="ORF">S06H3_55778</name>
</gene>
<sequence>RGQRRFHIDFGRPQPGSAPTTWFEIAKDKGFKEASDFIAYDTSRDKISSSSEELLRQAIYREPKLQVLFSEESYYRFIKDYLTLWETYDQFIRVGAEKMFKGEQDPILDRFRKKRPVAFYKARESLEECQIFLTREFFREEQKDHERAAETYRATLKKALDLYRTYRKTVKEGGSAVLSSSFSRNFDSLVNDYIAELEADTKREKVLEITDTELRTVSKEFYINSLRKSIIAKD</sequence>
<evidence type="ECO:0000313" key="1">
    <source>
        <dbReference type="EMBL" id="GAI58817.1"/>
    </source>
</evidence>